<evidence type="ECO:0000256" key="25">
    <source>
        <dbReference type="ARBA" id="ARBA00049645"/>
    </source>
</evidence>
<feature type="transmembrane region" description="Helical" evidence="48">
    <location>
        <begin position="6"/>
        <end position="30"/>
    </location>
</feature>
<evidence type="ECO:0000256" key="6">
    <source>
        <dbReference type="ARBA" id="ARBA00010617"/>
    </source>
</evidence>
<evidence type="ECO:0000256" key="23">
    <source>
        <dbReference type="ARBA" id="ARBA00034106"/>
    </source>
</evidence>
<comment type="cofactor">
    <cofactor evidence="1 46">
        <name>heme</name>
        <dbReference type="ChEBI" id="CHEBI:30413"/>
    </cofactor>
</comment>
<evidence type="ECO:0000256" key="40">
    <source>
        <dbReference type="ARBA" id="ARBA00054645"/>
    </source>
</evidence>
<keyword evidence="17 47" id="KW-0503">Monooxygenase</keyword>
<organism evidence="49 50">
    <name type="scientific">Pocillopora damicornis</name>
    <name type="common">Cauliflower coral</name>
    <name type="synonym">Millepora damicornis</name>
    <dbReference type="NCBI Taxonomy" id="46731"/>
    <lineage>
        <taxon>Eukaryota</taxon>
        <taxon>Metazoa</taxon>
        <taxon>Cnidaria</taxon>
        <taxon>Anthozoa</taxon>
        <taxon>Hexacorallia</taxon>
        <taxon>Scleractinia</taxon>
        <taxon>Astrocoeniina</taxon>
        <taxon>Pocilloporidae</taxon>
        <taxon>Pocillopora</taxon>
    </lineage>
</organism>
<evidence type="ECO:0000256" key="8">
    <source>
        <dbReference type="ARBA" id="ARBA00022617"/>
    </source>
</evidence>
<comment type="pathway">
    <text evidence="25">Steroid metabolism; cholesterol degradation.</text>
</comment>
<evidence type="ECO:0000256" key="33">
    <source>
        <dbReference type="ARBA" id="ARBA00051527"/>
    </source>
</evidence>
<evidence type="ECO:0000256" key="4">
    <source>
        <dbReference type="ARBA" id="ARBA00004389"/>
    </source>
</evidence>
<protein>
    <recommendedName>
        <fullName evidence="42">Cholesterol 24-hydroxylase</fullName>
        <ecNumber evidence="41">1.14.14.25</ecNumber>
    </recommendedName>
    <alternativeName>
        <fullName evidence="44">Cholesterol 24-monooxygenase</fullName>
    </alternativeName>
    <alternativeName>
        <fullName evidence="43">Cholesterol 24S-hydroxylase</fullName>
    </alternativeName>
    <alternativeName>
        <fullName evidence="45">Cytochrome P450 46A1</fullName>
    </alternativeName>
</protein>
<comment type="pathway">
    <text evidence="5">Lipid metabolism; C21-steroid hormone metabolism.</text>
</comment>
<dbReference type="PANTHER" id="PTHR24293">
    <property type="entry name" value="CYTOCHROME P450 FAMILY 46 SUBFAMILY A"/>
    <property type="match status" value="1"/>
</dbReference>
<evidence type="ECO:0000256" key="20">
    <source>
        <dbReference type="ARBA" id="ARBA00023166"/>
    </source>
</evidence>
<keyword evidence="14 47" id="KW-0560">Oxidoreductase</keyword>
<comment type="catalytic activity">
    <reaction evidence="33">
        <text>4beta-hydroxycholesterol + reduced [NADPH--hemoprotein reductase] + O2 = 4beta,24S-dihydroxycholesterol + oxidized [NADPH--hemoprotein reductase] + H2O + H(+)</text>
        <dbReference type="Rhea" id="RHEA:46392"/>
        <dbReference type="Rhea" id="RHEA-COMP:11964"/>
        <dbReference type="Rhea" id="RHEA-COMP:11965"/>
        <dbReference type="ChEBI" id="CHEBI:15377"/>
        <dbReference type="ChEBI" id="CHEBI:15378"/>
        <dbReference type="ChEBI" id="CHEBI:15379"/>
        <dbReference type="ChEBI" id="CHEBI:57618"/>
        <dbReference type="ChEBI" id="CHEBI:58210"/>
        <dbReference type="ChEBI" id="CHEBI:85778"/>
        <dbReference type="ChEBI" id="CHEBI:86087"/>
    </reaction>
    <physiologicalReaction direction="left-to-right" evidence="33">
        <dbReference type="Rhea" id="RHEA:46393"/>
    </physiologicalReaction>
</comment>
<keyword evidence="50" id="KW-1185">Reference proteome</keyword>
<evidence type="ECO:0000256" key="31">
    <source>
        <dbReference type="ARBA" id="ARBA00051188"/>
    </source>
</evidence>
<dbReference type="PRINTS" id="PR00463">
    <property type="entry name" value="EP450I"/>
</dbReference>
<feature type="binding site" description="axial binding residue" evidence="46">
    <location>
        <position position="448"/>
    </location>
    <ligand>
        <name>heme</name>
        <dbReference type="ChEBI" id="CHEBI:30413"/>
    </ligand>
    <ligandPart>
        <name>Fe</name>
        <dbReference type="ChEBI" id="CHEBI:18248"/>
    </ligandPart>
</feature>
<evidence type="ECO:0000256" key="38">
    <source>
        <dbReference type="ARBA" id="ARBA00052074"/>
    </source>
</evidence>
<dbReference type="GO" id="GO:0005789">
    <property type="term" value="C:endoplasmic reticulum membrane"/>
    <property type="evidence" value="ECO:0007669"/>
    <property type="project" value="UniProtKB-SubCell"/>
</dbReference>
<evidence type="ECO:0000256" key="36">
    <source>
        <dbReference type="ARBA" id="ARBA00051763"/>
    </source>
</evidence>
<evidence type="ECO:0000256" key="14">
    <source>
        <dbReference type="ARBA" id="ARBA00023002"/>
    </source>
</evidence>
<evidence type="ECO:0000256" key="5">
    <source>
        <dbReference type="ARBA" id="ARBA00005108"/>
    </source>
</evidence>
<sequence>MAFMSVLFAISIFVLLPIVGFLSFSVYVFYRHWRYQHIPGPTRDGFFSGNIPFIQNETRRVPGSGINACHFQWYQKYGPLFVFWIFHVPIVVIVDPDMAKKAIITLNLPKASRVYSKAASVFGQRVVGRGILTEIDHETWHRKRAMLNPAFHRKYLMNLMESFNSVGEEFLEELRKKADGKTSVRMADEFAKVTLDIIGKVGFGINLGTIADPNSKFPSAVSKTLKGIESSFRNSFWRLQFSMFPFQNSVIKSIKYLRAFAAKVIEERCSAVRDGEDTPKDVLEHILREAMENPHLDIEDLVDNFLTIFLAGQETTSNQLSFTLYEILKQPEIEKRILKELEEILGSRNDLEFEDLSKLEYLGQVLKEGLRLHPPVASIQRMLPKGDSFGGYKLPPNTNVTVSYIGIHKSSKFWENSDVFDPDRFSPVHKENILQFSYSPFSLGPRSCIGKTLAQVEAKVLMARVLREFKCELLPGQTAAEEENVTLRPRDGVICTLTTRK</sequence>
<keyword evidence="20" id="KW-1207">Sterol metabolism</keyword>
<comment type="catalytic activity">
    <reaction evidence="35">
        <text>cholestanol + reduced [NADPH--hemoprotein reductase] + O2 = (24S)-hydroxycholestanol + oxidized [NADPH--hemoprotein reductase] + H2O + H(+)</text>
        <dbReference type="Rhea" id="RHEA:53808"/>
        <dbReference type="Rhea" id="RHEA-COMP:11964"/>
        <dbReference type="Rhea" id="RHEA-COMP:11965"/>
        <dbReference type="ChEBI" id="CHEBI:15377"/>
        <dbReference type="ChEBI" id="CHEBI:15378"/>
        <dbReference type="ChEBI" id="CHEBI:15379"/>
        <dbReference type="ChEBI" id="CHEBI:57618"/>
        <dbReference type="ChEBI" id="CHEBI:58210"/>
        <dbReference type="ChEBI" id="CHEBI:86570"/>
        <dbReference type="ChEBI" id="CHEBI:137687"/>
    </reaction>
    <physiologicalReaction direction="left-to-right" evidence="35">
        <dbReference type="Rhea" id="RHEA:53809"/>
    </physiologicalReaction>
</comment>
<evidence type="ECO:0000256" key="12">
    <source>
        <dbReference type="ARBA" id="ARBA00022848"/>
    </source>
</evidence>
<evidence type="ECO:0000256" key="32">
    <source>
        <dbReference type="ARBA" id="ARBA00051503"/>
    </source>
</evidence>
<dbReference type="PANTHER" id="PTHR24293:SF0">
    <property type="entry name" value="CYP46A1 PROTEIN-RELATED"/>
    <property type="match status" value="1"/>
</dbReference>
<evidence type="ECO:0000256" key="34">
    <source>
        <dbReference type="ARBA" id="ARBA00051606"/>
    </source>
</evidence>
<comment type="catalytic activity">
    <reaction evidence="37">
        <text>7-dehydrocholesterol + reduced [NADPH--hemoprotein reductase] + O2 = cholesta-5,7-dien-3beta,24S-diol + oxidized [NADPH--hemoprotein reductase] + H2O + H(+)</text>
        <dbReference type="Rhea" id="RHEA:53244"/>
        <dbReference type="Rhea" id="RHEA-COMP:11964"/>
        <dbReference type="Rhea" id="RHEA-COMP:11965"/>
        <dbReference type="ChEBI" id="CHEBI:15377"/>
        <dbReference type="ChEBI" id="CHEBI:15378"/>
        <dbReference type="ChEBI" id="CHEBI:15379"/>
        <dbReference type="ChEBI" id="CHEBI:17759"/>
        <dbReference type="ChEBI" id="CHEBI:57618"/>
        <dbReference type="ChEBI" id="CHEBI:58210"/>
        <dbReference type="ChEBI" id="CHEBI:137061"/>
    </reaction>
    <physiologicalReaction direction="left-to-right" evidence="37">
        <dbReference type="Rhea" id="RHEA:53245"/>
    </physiologicalReaction>
</comment>
<proteinExistence type="inferred from homology"/>
<reference evidence="49 50" key="1">
    <citation type="journal article" date="2018" name="Sci. Rep.">
        <title>Comparative analysis of the Pocillopora damicornis genome highlights role of immune system in coral evolution.</title>
        <authorList>
            <person name="Cunning R."/>
            <person name="Bay R.A."/>
            <person name="Gillette P."/>
            <person name="Baker A.C."/>
            <person name="Traylor-Knowles N."/>
        </authorList>
    </citation>
    <scope>NUCLEOTIDE SEQUENCE [LARGE SCALE GENOMIC DNA]</scope>
    <source>
        <strain evidence="49">RSMAS</strain>
        <tissue evidence="49">Whole animal</tissue>
    </source>
</reference>
<dbReference type="InterPro" id="IPR002401">
    <property type="entry name" value="Cyt_P450_E_grp-I"/>
</dbReference>
<evidence type="ECO:0000256" key="11">
    <source>
        <dbReference type="ARBA" id="ARBA00022824"/>
    </source>
</evidence>
<comment type="catalytic activity">
    <reaction evidence="31">
        <text>testosterone + reduced [NADPH--hemoprotein reductase] + O2 = 16beta,17beta-dihydroxyandrost-4-en-3-one + oxidized [NADPH--hemoprotein reductase] + H2O + H(+)</text>
        <dbReference type="Rhea" id="RHEA:46304"/>
        <dbReference type="Rhea" id="RHEA-COMP:11964"/>
        <dbReference type="Rhea" id="RHEA-COMP:11965"/>
        <dbReference type="ChEBI" id="CHEBI:15377"/>
        <dbReference type="ChEBI" id="CHEBI:15378"/>
        <dbReference type="ChEBI" id="CHEBI:15379"/>
        <dbReference type="ChEBI" id="CHEBI:17347"/>
        <dbReference type="ChEBI" id="CHEBI:57618"/>
        <dbReference type="ChEBI" id="CHEBI:58210"/>
        <dbReference type="ChEBI" id="CHEBI:83027"/>
    </reaction>
    <physiologicalReaction direction="left-to-right" evidence="31">
        <dbReference type="Rhea" id="RHEA:46305"/>
    </physiologicalReaction>
</comment>
<dbReference type="GO" id="GO:0098794">
    <property type="term" value="C:postsynapse"/>
    <property type="evidence" value="ECO:0007669"/>
    <property type="project" value="UniProtKB-SubCell"/>
</dbReference>
<evidence type="ECO:0000256" key="24">
    <source>
        <dbReference type="ARBA" id="ARBA00034110"/>
    </source>
</evidence>
<keyword evidence="19 48" id="KW-0472">Membrane</keyword>
<evidence type="ECO:0000256" key="30">
    <source>
        <dbReference type="ARBA" id="ARBA00050991"/>
    </source>
</evidence>
<keyword evidence="22" id="KW-0966">Cell projection</keyword>
<evidence type="ECO:0000256" key="9">
    <source>
        <dbReference type="ARBA" id="ARBA00022692"/>
    </source>
</evidence>
<keyword evidence="16" id="KW-0770">Synapse</keyword>
<evidence type="ECO:0000256" key="39">
    <source>
        <dbReference type="ARBA" id="ARBA00052870"/>
    </source>
</evidence>
<evidence type="ECO:0000256" key="13">
    <source>
        <dbReference type="ARBA" id="ARBA00022989"/>
    </source>
</evidence>
<dbReference type="InterPro" id="IPR001128">
    <property type="entry name" value="Cyt_P450"/>
</dbReference>
<evidence type="ECO:0000256" key="3">
    <source>
        <dbReference type="ARBA" id="ARBA00004279"/>
    </source>
</evidence>
<evidence type="ECO:0000256" key="17">
    <source>
        <dbReference type="ARBA" id="ARBA00023033"/>
    </source>
</evidence>
<evidence type="ECO:0000256" key="45">
    <source>
        <dbReference type="ARBA" id="ARBA00080170"/>
    </source>
</evidence>
<comment type="caution">
    <text evidence="49">The sequence shown here is derived from an EMBL/GenBank/DDBJ whole genome shotgun (WGS) entry which is preliminary data.</text>
</comment>
<evidence type="ECO:0000256" key="22">
    <source>
        <dbReference type="ARBA" id="ARBA00023273"/>
    </source>
</evidence>
<dbReference type="EMBL" id="RCHS01001351">
    <property type="protein sequence ID" value="RMX53979.1"/>
    <property type="molecule type" value="Genomic_DNA"/>
</dbReference>
<dbReference type="GO" id="GO:0098793">
    <property type="term" value="C:presynapse"/>
    <property type="evidence" value="ECO:0007669"/>
    <property type="project" value="UniProtKB-SubCell"/>
</dbReference>
<evidence type="ECO:0000256" key="35">
    <source>
        <dbReference type="ARBA" id="ARBA00051748"/>
    </source>
</evidence>
<evidence type="ECO:0000256" key="28">
    <source>
        <dbReference type="ARBA" id="ARBA00050430"/>
    </source>
</evidence>
<feature type="transmembrane region" description="Helical" evidence="48">
    <location>
        <begin position="77"/>
        <end position="94"/>
    </location>
</feature>
<evidence type="ECO:0000256" key="7">
    <source>
        <dbReference type="ARBA" id="ARBA00022548"/>
    </source>
</evidence>
<dbReference type="OMA" id="HIATTYK"/>
<dbReference type="Proteomes" id="UP000275408">
    <property type="component" value="Unassembled WGS sequence"/>
</dbReference>
<comment type="function">
    <text evidence="40">P450 monooxygenase that plays a major role in cholesterol homeostasis in the brain. Primarily catalyzes the hydroxylation (with S stereochemistry) at C-24 of cholesterol side chain, triggering cholesterol diffusion out of neurons and its further degradation. By promoting constant cholesterol elimination in neurons, may activate the mevalonate pathway and coordinate the synthesis of new cholesterol and nonsterol isoprenoids involved in synaptic activity and learning. Further hydroxylates cholesterol derivatives and hormone steroids on both the ring and side chain of these molecules, converting them into active oxysterols involved in lipid signaling and biosynthesis. Acts as an epoxidase converting cholesta-5,24-dien-3beta-ol/desmosterol into (24S),25-epoxycholesterol, an abundant lipid ligand of nuclear NR1H2 and NR1H3 receptors shown to promote neurogenesis in developing brain. May also catalyze the oxidative metabolism of xenobiotics, such as clotrimazole.</text>
</comment>
<keyword evidence="8 46" id="KW-0349">Heme</keyword>
<comment type="catalytic activity">
    <reaction evidence="36">
        <text>(24S)-hydroxycholesterol + reduced [NADPH--hemoprotein reductase] + O2 = (24S,25R)-24,26-dihydroxycholesterol + oxidized [NADPH--hemoprotein reductase] + H2O + H(+)</text>
        <dbReference type="Rhea" id="RHEA:46388"/>
        <dbReference type="Rhea" id="RHEA-COMP:11964"/>
        <dbReference type="Rhea" id="RHEA-COMP:11965"/>
        <dbReference type="ChEBI" id="CHEBI:15377"/>
        <dbReference type="ChEBI" id="CHEBI:15378"/>
        <dbReference type="ChEBI" id="CHEBI:15379"/>
        <dbReference type="ChEBI" id="CHEBI:34310"/>
        <dbReference type="ChEBI" id="CHEBI:57618"/>
        <dbReference type="ChEBI" id="CHEBI:58210"/>
        <dbReference type="ChEBI" id="CHEBI:86165"/>
    </reaction>
    <physiologicalReaction direction="left-to-right" evidence="36">
        <dbReference type="Rhea" id="RHEA:46389"/>
    </physiologicalReaction>
</comment>
<accession>A0A3M6UK85</accession>
<dbReference type="PROSITE" id="PS00086">
    <property type="entry name" value="CYTOCHROME_P450"/>
    <property type="match status" value="1"/>
</dbReference>
<comment type="catalytic activity">
    <reaction evidence="28">
        <text>(24S)-hydroxycholesterol + reduced [NADPH--hemoprotein reductase] + O2 = 24S,25-dihydroxycholesterol + oxidized [NADPH--hemoprotein reductase] + H2O + H(+)</text>
        <dbReference type="Rhea" id="RHEA:46384"/>
        <dbReference type="Rhea" id="RHEA-COMP:11964"/>
        <dbReference type="Rhea" id="RHEA-COMP:11965"/>
        <dbReference type="ChEBI" id="CHEBI:15377"/>
        <dbReference type="ChEBI" id="CHEBI:15378"/>
        <dbReference type="ChEBI" id="CHEBI:15379"/>
        <dbReference type="ChEBI" id="CHEBI:34310"/>
        <dbReference type="ChEBI" id="CHEBI:57618"/>
        <dbReference type="ChEBI" id="CHEBI:58210"/>
        <dbReference type="ChEBI" id="CHEBI:86074"/>
    </reaction>
    <physiologicalReaction direction="left-to-right" evidence="28">
        <dbReference type="Rhea" id="RHEA:46385"/>
    </physiologicalReaction>
</comment>
<comment type="subcellular location">
    <subcellularLocation>
        <location evidence="3">Cell projection</location>
        <location evidence="3">Dendrite</location>
    </subcellularLocation>
    <subcellularLocation>
        <location evidence="4">Endoplasmic reticulum membrane</location>
        <topology evidence="4">Single-pass membrane protein</topology>
    </subcellularLocation>
    <subcellularLocation>
        <location evidence="2">Microsome membrane</location>
        <topology evidence="2">Single-pass membrane protein</topology>
    </subcellularLocation>
    <subcellularLocation>
        <location evidence="24">Postsynapse</location>
    </subcellularLocation>
    <subcellularLocation>
        <location evidence="23">Presynapse</location>
    </subcellularLocation>
</comment>
<dbReference type="AlphaFoldDB" id="A0A3M6UK85"/>
<dbReference type="PRINTS" id="PR00385">
    <property type="entry name" value="P450"/>
</dbReference>
<keyword evidence="11" id="KW-0256">Endoplasmic reticulum</keyword>
<evidence type="ECO:0000256" key="29">
    <source>
        <dbReference type="ARBA" id="ARBA00050696"/>
    </source>
</evidence>
<dbReference type="STRING" id="46731.A0A3M6UK85"/>
<evidence type="ECO:0000256" key="43">
    <source>
        <dbReference type="ARBA" id="ARBA00077287"/>
    </source>
</evidence>
<dbReference type="CDD" id="cd20613">
    <property type="entry name" value="CYP46A1-like"/>
    <property type="match status" value="1"/>
</dbReference>
<comment type="catalytic activity">
    <reaction evidence="30">
        <text>cholesterol + reduced [NADPH--hemoprotein reductase] + O2 = (24S)-hydroxycholesterol + oxidized [NADPH--hemoprotein reductase] + H2O + H(+)</text>
        <dbReference type="Rhea" id="RHEA:22716"/>
        <dbReference type="Rhea" id="RHEA-COMP:11964"/>
        <dbReference type="Rhea" id="RHEA-COMP:11965"/>
        <dbReference type="ChEBI" id="CHEBI:15377"/>
        <dbReference type="ChEBI" id="CHEBI:15378"/>
        <dbReference type="ChEBI" id="CHEBI:15379"/>
        <dbReference type="ChEBI" id="CHEBI:16113"/>
        <dbReference type="ChEBI" id="CHEBI:34310"/>
        <dbReference type="ChEBI" id="CHEBI:57618"/>
        <dbReference type="ChEBI" id="CHEBI:58210"/>
        <dbReference type="EC" id="1.14.14.25"/>
    </reaction>
    <physiologicalReaction direction="left-to-right" evidence="30">
        <dbReference type="Rhea" id="RHEA:22717"/>
    </physiologicalReaction>
</comment>
<keyword evidence="18" id="KW-0443">Lipid metabolism</keyword>
<comment type="catalytic activity">
    <reaction evidence="26">
        <text>desmosterol + reduced [NADPH--hemoprotein reductase] + O2 = (24Z),26-hydroxydesmosterol + oxidized [NADPH--hemoprotein reductase] + H2O + H(+)</text>
        <dbReference type="Rhea" id="RHEA:53236"/>
        <dbReference type="Rhea" id="RHEA-COMP:11964"/>
        <dbReference type="Rhea" id="RHEA-COMP:11965"/>
        <dbReference type="ChEBI" id="CHEBI:15377"/>
        <dbReference type="ChEBI" id="CHEBI:15378"/>
        <dbReference type="ChEBI" id="CHEBI:15379"/>
        <dbReference type="ChEBI" id="CHEBI:17737"/>
        <dbReference type="ChEBI" id="CHEBI:57618"/>
        <dbReference type="ChEBI" id="CHEBI:58210"/>
        <dbReference type="ChEBI" id="CHEBI:137053"/>
    </reaction>
    <physiologicalReaction direction="left-to-right" evidence="26">
        <dbReference type="Rhea" id="RHEA:53237"/>
    </physiologicalReaction>
</comment>
<dbReference type="GO" id="GO:0006707">
    <property type="term" value="P:cholesterol catabolic process"/>
    <property type="evidence" value="ECO:0007669"/>
    <property type="project" value="InterPro"/>
</dbReference>
<dbReference type="InterPro" id="IPR039983">
    <property type="entry name" value="CYP46A1"/>
</dbReference>
<comment type="catalytic activity">
    <reaction evidence="39">
        <text>desmosterol + reduced [NADPH--hemoprotein reductase] + O2 = (24S)-25-epoxycholesterol + oxidized [NADPH--hemoprotein reductase] + H2O + H(+)</text>
        <dbReference type="Rhea" id="RHEA:53232"/>
        <dbReference type="Rhea" id="RHEA-COMP:11964"/>
        <dbReference type="Rhea" id="RHEA-COMP:11965"/>
        <dbReference type="ChEBI" id="CHEBI:15377"/>
        <dbReference type="ChEBI" id="CHEBI:15378"/>
        <dbReference type="ChEBI" id="CHEBI:15379"/>
        <dbReference type="ChEBI" id="CHEBI:17737"/>
        <dbReference type="ChEBI" id="CHEBI:41633"/>
        <dbReference type="ChEBI" id="CHEBI:57618"/>
        <dbReference type="ChEBI" id="CHEBI:58210"/>
    </reaction>
    <physiologicalReaction direction="left-to-right" evidence="39">
        <dbReference type="Rhea" id="RHEA:53233"/>
    </physiologicalReaction>
</comment>
<comment type="catalytic activity">
    <reaction evidence="34">
        <text>7alpha-hydroxycholesterol + reduced [NADPH--hemoprotein reductase] + O2 = (24S)-7alpha-dihydroxycholesterol + oxidized [NADPH--hemoprotein reductase] + H2O + H(+)</text>
        <dbReference type="Rhea" id="RHEA:46380"/>
        <dbReference type="Rhea" id="RHEA-COMP:11964"/>
        <dbReference type="Rhea" id="RHEA-COMP:11965"/>
        <dbReference type="ChEBI" id="CHEBI:15377"/>
        <dbReference type="ChEBI" id="CHEBI:15378"/>
        <dbReference type="ChEBI" id="CHEBI:15379"/>
        <dbReference type="ChEBI" id="CHEBI:17500"/>
        <dbReference type="ChEBI" id="CHEBI:37640"/>
        <dbReference type="ChEBI" id="CHEBI:57618"/>
        <dbReference type="ChEBI" id="CHEBI:58210"/>
    </reaction>
    <physiologicalReaction direction="left-to-right" evidence="34">
        <dbReference type="Rhea" id="RHEA:46381"/>
    </physiologicalReaction>
</comment>
<keyword evidence="7" id="KW-0153">Cholesterol metabolism</keyword>
<keyword evidence="13 48" id="KW-1133">Transmembrane helix</keyword>
<keyword evidence="12" id="KW-0492">Microsome</keyword>
<dbReference type="EC" id="1.14.14.25" evidence="41"/>
<evidence type="ECO:0000256" key="19">
    <source>
        <dbReference type="ARBA" id="ARBA00023136"/>
    </source>
</evidence>
<evidence type="ECO:0000256" key="18">
    <source>
        <dbReference type="ARBA" id="ARBA00023098"/>
    </source>
</evidence>
<evidence type="ECO:0000256" key="47">
    <source>
        <dbReference type="RuleBase" id="RU000461"/>
    </source>
</evidence>
<dbReference type="GO" id="GO:0020037">
    <property type="term" value="F:heme binding"/>
    <property type="evidence" value="ECO:0007669"/>
    <property type="project" value="InterPro"/>
</dbReference>
<evidence type="ECO:0000256" key="2">
    <source>
        <dbReference type="ARBA" id="ARBA00004111"/>
    </source>
</evidence>
<comment type="catalytic activity">
    <reaction evidence="29">
        <text>7-dehydrocholesterol + reduced [NADPH--hemoprotein reductase] + O2 = cholesta-5,7-dien-3beta,25-diol + oxidized [NADPH--hemoprotein reductase] + H2O + H(+)</text>
        <dbReference type="Rhea" id="RHEA:53240"/>
        <dbReference type="Rhea" id="RHEA-COMP:11964"/>
        <dbReference type="Rhea" id="RHEA-COMP:11965"/>
        <dbReference type="ChEBI" id="CHEBI:15377"/>
        <dbReference type="ChEBI" id="CHEBI:15378"/>
        <dbReference type="ChEBI" id="CHEBI:15379"/>
        <dbReference type="ChEBI" id="CHEBI:17759"/>
        <dbReference type="ChEBI" id="CHEBI:57618"/>
        <dbReference type="ChEBI" id="CHEBI:58210"/>
        <dbReference type="ChEBI" id="CHEBI:137057"/>
    </reaction>
    <physiologicalReaction direction="left-to-right" evidence="29">
        <dbReference type="Rhea" id="RHEA:53241"/>
    </physiologicalReaction>
</comment>
<name>A0A3M6UK85_POCDA</name>
<dbReference type="InterPro" id="IPR036396">
    <property type="entry name" value="Cyt_P450_sf"/>
</dbReference>
<comment type="catalytic activity">
    <reaction evidence="38">
        <text>progesterone + reduced [NADPH--hemoprotein reductase] + O2 = 17alpha-hydroxyprogesterone + oxidized [NADPH--hemoprotein reductase] + H2O + H(+)</text>
        <dbReference type="Rhea" id="RHEA:46308"/>
        <dbReference type="Rhea" id="RHEA-COMP:11964"/>
        <dbReference type="Rhea" id="RHEA-COMP:11965"/>
        <dbReference type="ChEBI" id="CHEBI:15377"/>
        <dbReference type="ChEBI" id="CHEBI:15378"/>
        <dbReference type="ChEBI" id="CHEBI:15379"/>
        <dbReference type="ChEBI" id="CHEBI:17026"/>
        <dbReference type="ChEBI" id="CHEBI:17252"/>
        <dbReference type="ChEBI" id="CHEBI:57618"/>
        <dbReference type="ChEBI" id="CHEBI:58210"/>
    </reaction>
    <physiologicalReaction direction="left-to-right" evidence="38">
        <dbReference type="Rhea" id="RHEA:46309"/>
    </physiologicalReaction>
</comment>
<evidence type="ECO:0000313" key="49">
    <source>
        <dbReference type="EMBL" id="RMX53979.1"/>
    </source>
</evidence>
<dbReference type="InterPro" id="IPR017972">
    <property type="entry name" value="Cyt_P450_CS"/>
</dbReference>
<evidence type="ECO:0000256" key="46">
    <source>
        <dbReference type="PIRSR" id="PIRSR602401-1"/>
    </source>
</evidence>
<keyword evidence="21" id="KW-0753">Steroid metabolism</keyword>
<dbReference type="GO" id="GO:0005506">
    <property type="term" value="F:iron ion binding"/>
    <property type="evidence" value="ECO:0007669"/>
    <property type="project" value="InterPro"/>
</dbReference>
<evidence type="ECO:0000313" key="50">
    <source>
        <dbReference type="Proteomes" id="UP000275408"/>
    </source>
</evidence>
<keyword evidence="10 46" id="KW-0479">Metal-binding</keyword>
<evidence type="ECO:0000256" key="16">
    <source>
        <dbReference type="ARBA" id="ARBA00023018"/>
    </source>
</evidence>
<evidence type="ECO:0000256" key="37">
    <source>
        <dbReference type="ARBA" id="ARBA00051817"/>
    </source>
</evidence>
<keyword evidence="9 48" id="KW-0812">Transmembrane</keyword>
<dbReference type="Pfam" id="PF00067">
    <property type="entry name" value="p450"/>
    <property type="match status" value="1"/>
</dbReference>
<dbReference type="FunFam" id="1.10.630.10:FF:000031">
    <property type="entry name" value="cholesterol 24-hydroxylase isoform X2"/>
    <property type="match status" value="1"/>
</dbReference>
<dbReference type="Gene3D" id="1.10.630.10">
    <property type="entry name" value="Cytochrome P450"/>
    <property type="match status" value="1"/>
</dbReference>
<gene>
    <name evidence="49" type="ORF">pdam_00014893</name>
</gene>
<evidence type="ECO:0000256" key="1">
    <source>
        <dbReference type="ARBA" id="ARBA00001971"/>
    </source>
</evidence>
<evidence type="ECO:0000256" key="10">
    <source>
        <dbReference type="ARBA" id="ARBA00022723"/>
    </source>
</evidence>
<dbReference type="GO" id="GO:0030425">
    <property type="term" value="C:dendrite"/>
    <property type="evidence" value="ECO:0007669"/>
    <property type="project" value="UniProtKB-SubCell"/>
</dbReference>
<evidence type="ECO:0000256" key="21">
    <source>
        <dbReference type="ARBA" id="ARBA00023221"/>
    </source>
</evidence>
<dbReference type="SUPFAM" id="SSF48264">
    <property type="entry name" value="Cytochrome P450"/>
    <property type="match status" value="1"/>
</dbReference>
<dbReference type="GO" id="GO:0033781">
    <property type="term" value="F:cholesterol 24-hydroxylase activity"/>
    <property type="evidence" value="ECO:0007669"/>
    <property type="project" value="UniProtKB-EC"/>
</dbReference>
<comment type="catalytic activity">
    <reaction evidence="27">
        <text>testosterone + reduced [NADPH--hemoprotein reductase] + O2 = 2-hydroxytestosterone + oxidized [NADPH--hemoprotein reductase] + H2O + H(+)</text>
        <dbReference type="Rhea" id="RHEA:46300"/>
        <dbReference type="Rhea" id="RHEA-COMP:11964"/>
        <dbReference type="Rhea" id="RHEA-COMP:11965"/>
        <dbReference type="ChEBI" id="CHEBI:15377"/>
        <dbReference type="ChEBI" id="CHEBI:15378"/>
        <dbReference type="ChEBI" id="CHEBI:15379"/>
        <dbReference type="ChEBI" id="CHEBI:17347"/>
        <dbReference type="ChEBI" id="CHEBI:57618"/>
        <dbReference type="ChEBI" id="CHEBI:58210"/>
        <dbReference type="ChEBI" id="CHEBI:86013"/>
    </reaction>
    <physiologicalReaction direction="left-to-right" evidence="27">
        <dbReference type="Rhea" id="RHEA:46301"/>
    </physiologicalReaction>
</comment>
<comment type="similarity">
    <text evidence="6 47">Belongs to the cytochrome P450 family.</text>
</comment>
<dbReference type="OrthoDB" id="1470350at2759"/>
<evidence type="ECO:0000256" key="42">
    <source>
        <dbReference type="ARBA" id="ARBA00068948"/>
    </source>
</evidence>
<evidence type="ECO:0000256" key="27">
    <source>
        <dbReference type="ARBA" id="ARBA00050344"/>
    </source>
</evidence>
<comment type="catalytic activity">
    <reaction evidence="32">
        <text>testosterone + reduced [NADPH--hemoprotein reductase] + O2 = 6beta,17beta-dihydroxyandrost-4-en-3-one + oxidized [NADPH--hemoprotein reductase] + H2O + H(+)</text>
        <dbReference type="Rhea" id="RHEA:46296"/>
        <dbReference type="Rhea" id="RHEA-COMP:11964"/>
        <dbReference type="Rhea" id="RHEA-COMP:11965"/>
        <dbReference type="ChEBI" id="CHEBI:15377"/>
        <dbReference type="ChEBI" id="CHEBI:15378"/>
        <dbReference type="ChEBI" id="CHEBI:15379"/>
        <dbReference type="ChEBI" id="CHEBI:17347"/>
        <dbReference type="ChEBI" id="CHEBI:34477"/>
        <dbReference type="ChEBI" id="CHEBI:57618"/>
        <dbReference type="ChEBI" id="CHEBI:58210"/>
    </reaction>
    <physiologicalReaction direction="left-to-right" evidence="32">
        <dbReference type="Rhea" id="RHEA:46297"/>
    </physiologicalReaction>
</comment>
<keyword evidence="15 46" id="KW-0408">Iron</keyword>
<evidence type="ECO:0000256" key="44">
    <source>
        <dbReference type="ARBA" id="ARBA00079170"/>
    </source>
</evidence>
<evidence type="ECO:0000256" key="48">
    <source>
        <dbReference type="SAM" id="Phobius"/>
    </source>
</evidence>
<evidence type="ECO:0000256" key="26">
    <source>
        <dbReference type="ARBA" id="ARBA00050139"/>
    </source>
</evidence>
<evidence type="ECO:0000256" key="15">
    <source>
        <dbReference type="ARBA" id="ARBA00023004"/>
    </source>
</evidence>
<evidence type="ECO:0000256" key="41">
    <source>
        <dbReference type="ARBA" id="ARBA00066440"/>
    </source>
</evidence>